<keyword evidence="2" id="KW-0808">Transferase</keyword>
<dbReference type="SUPFAM" id="SSF56672">
    <property type="entry name" value="DNA/RNA polymerases"/>
    <property type="match status" value="1"/>
</dbReference>
<dbReference type="GO" id="GO:0005657">
    <property type="term" value="C:replication fork"/>
    <property type="evidence" value="ECO:0007669"/>
    <property type="project" value="TreeGrafter"/>
</dbReference>
<feature type="compositionally biased region" description="Basic and acidic residues" evidence="7">
    <location>
        <begin position="1119"/>
        <end position="1129"/>
    </location>
</feature>
<dbReference type="GO" id="GO:0046872">
    <property type="term" value="F:metal ion binding"/>
    <property type="evidence" value="ECO:0007669"/>
    <property type="project" value="UniProtKB-KW"/>
</dbReference>
<feature type="compositionally biased region" description="Low complexity" evidence="7">
    <location>
        <begin position="917"/>
        <end position="935"/>
    </location>
</feature>
<evidence type="ECO:0000256" key="7">
    <source>
        <dbReference type="SAM" id="MobiDB-lite"/>
    </source>
</evidence>
<evidence type="ECO:0000259" key="8">
    <source>
        <dbReference type="PROSITE" id="PS50173"/>
    </source>
</evidence>
<dbReference type="GO" id="GO:0003887">
    <property type="term" value="F:DNA-directed DNA polymerase activity"/>
    <property type="evidence" value="ECO:0007669"/>
    <property type="project" value="TreeGrafter"/>
</dbReference>
<feature type="compositionally biased region" description="Low complexity" evidence="7">
    <location>
        <begin position="565"/>
        <end position="587"/>
    </location>
</feature>
<dbReference type="InterPro" id="IPR052230">
    <property type="entry name" value="DNA_polymerase_eta"/>
</dbReference>
<dbReference type="InterPro" id="IPR001126">
    <property type="entry name" value="UmuC"/>
</dbReference>
<dbReference type="InterPro" id="IPR043128">
    <property type="entry name" value="Rev_trsase/Diguanyl_cyclase"/>
</dbReference>
<evidence type="ECO:0000313" key="10">
    <source>
        <dbReference type="Proteomes" id="UP001515480"/>
    </source>
</evidence>
<dbReference type="GO" id="GO:0006281">
    <property type="term" value="P:DNA repair"/>
    <property type="evidence" value="ECO:0007669"/>
    <property type="project" value="UniProtKB-KW"/>
</dbReference>
<comment type="caution">
    <text evidence="9">The sequence shown here is derived from an EMBL/GenBank/DDBJ whole genome shotgun (WGS) entry which is preliminary data.</text>
</comment>
<sequence>MEGRTPPLMAAGAPGGPWEGVAAAGWRSDGGRCVWTPQRGFGGVVLHVDVDAMFAQCHQVDEPHKYPRHLPLAVQQHQDIIAVNLLAKQCGVVKHMKPSVARERLRAAYGGLAGGGLVHVPTDHTGRVSYRMYQLHSMRLLRLWASIARHADGGAVLEAHPSSYDEAWIDAGHANVDRAVALARAVVDESRRQLGFDVSVGVAWSKTAAKWASIAAKPPRAAGGAAYYVAADDVSLGALLAATPLTRLPAWAGLPESTHAALCAAIDRLAAAGRVAPGGGGVLPLRGLGEAELCGVLSEAHRQPAGHAKTVAIARRLRACLLAESPAGVAEEGVELRPPSKTISVTSSLTVEPTPSYGGGDVLMPTDARDARALRPLLESLALELLQRAALHQQEYSLTPRSLRVALRLVLPEEGGRVAEGAQSEALRPAVREALAAGRLGFAATLQHGAMRRAVDEAVEQGGALLRRLSHTLAGGGGGGGARLVRRLTLALCVFAPDCPAAAGMSDIRQLFEGGGEAACGGGKRGWEGGGLAPRAASPASGGGEDDPLAGWDGAEEAADERLSGGTLTPPGGTEPIPGGSPASPGGTEPIPWGSQGSAPMECVGAAARRDGSLDEADAAAAAAPPPHEAGAEGGGWYVCLRVAAGATARLSATLDAAFPRLARHLLDGEVALLLEPVDAASVAAALPSLREAAAAAAGSLGVGVARSLGVAHVCARRALADAAWGGVCWPWGGAEERRRLLERPCAALLPHLSLAQLRRLAAEGVATCGQLLALGEGALRARLGARPDSGGQSAWARGQGEGVAVEPAEEEYELPSQVCDEVLCEMPPVIQAQLKRKREAKAAGGGQSRGGECSGGAEASGSPLQLEGYDLPSLSQVSMEVVAQMEPAVRRHYEREQQRLAARREAALNERRQARRSSGGASSSCSAFGRSSAAPGSSWTCSVCTYVHLGTQAEYLACDMCGATRNLQEPHATDGEGERLAADSASAGVHAAFSRRADCHAAGTSEQPVEPSIEPWPMVRPHLARWLAVDEYPSSAPLIQYADALVGAARLEEVGYLAHFLAEECADRMGCSSMLHDFVSTIEQRVREHLGEPTDFKPLVLLRGRLRSPSEQVPPSRAEADDTSVRSQ</sequence>
<feature type="compositionally biased region" description="Gly residues" evidence="7">
    <location>
        <begin position="844"/>
        <end position="855"/>
    </location>
</feature>
<proteinExistence type="predicted"/>
<feature type="region of interest" description="Disordered" evidence="7">
    <location>
        <begin position="836"/>
        <end position="866"/>
    </location>
</feature>
<dbReference type="Proteomes" id="UP001515480">
    <property type="component" value="Unassembled WGS sequence"/>
</dbReference>
<accession>A0AB34JQ31</accession>
<dbReference type="GO" id="GO:0035861">
    <property type="term" value="C:site of double-strand break"/>
    <property type="evidence" value="ECO:0007669"/>
    <property type="project" value="TreeGrafter"/>
</dbReference>
<feature type="region of interest" description="Disordered" evidence="7">
    <location>
        <begin position="1108"/>
        <end position="1129"/>
    </location>
</feature>
<dbReference type="Gene3D" id="3.30.70.270">
    <property type="match status" value="1"/>
</dbReference>
<evidence type="ECO:0000256" key="2">
    <source>
        <dbReference type="ARBA" id="ARBA00022679"/>
    </source>
</evidence>
<keyword evidence="5" id="KW-0234">DNA repair</keyword>
<gene>
    <name evidence="9" type="ORF">AB1Y20_019013</name>
</gene>
<dbReference type="GO" id="GO:0009314">
    <property type="term" value="P:response to radiation"/>
    <property type="evidence" value="ECO:0007669"/>
    <property type="project" value="TreeGrafter"/>
</dbReference>
<keyword evidence="6" id="KW-0539">Nucleus</keyword>
<dbReference type="PANTHER" id="PTHR45873:SF1">
    <property type="entry name" value="DNA POLYMERASE ETA"/>
    <property type="match status" value="1"/>
</dbReference>
<comment type="subcellular location">
    <subcellularLocation>
        <location evidence="1">Nucleus</location>
    </subcellularLocation>
</comment>
<dbReference type="EMBL" id="JBGBPQ010000005">
    <property type="protein sequence ID" value="KAL1524103.1"/>
    <property type="molecule type" value="Genomic_DNA"/>
</dbReference>
<keyword evidence="4" id="KW-0227">DNA damage</keyword>
<evidence type="ECO:0000256" key="4">
    <source>
        <dbReference type="ARBA" id="ARBA00022763"/>
    </source>
</evidence>
<keyword evidence="3" id="KW-0479">Metal-binding</keyword>
<dbReference type="AlphaFoldDB" id="A0AB34JQ31"/>
<reference evidence="9 10" key="1">
    <citation type="journal article" date="2024" name="Science">
        <title>Giant polyketide synthase enzymes in the biosynthesis of giant marine polyether toxins.</title>
        <authorList>
            <person name="Fallon T.R."/>
            <person name="Shende V.V."/>
            <person name="Wierzbicki I.H."/>
            <person name="Pendleton A.L."/>
            <person name="Watervoot N.F."/>
            <person name="Auber R.P."/>
            <person name="Gonzalez D.J."/>
            <person name="Wisecaver J.H."/>
            <person name="Moore B.S."/>
        </authorList>
    </citation>
    <scope>NUCLEOTIDE SEQUENCE [LARGE SCALE GENOMIC DNA]</scope>
    <source>
        <strain evidence="9 10">12B1</strain>
    </source>
</reference>
<feature type="compositionally biased region" description="Acidic residues" evidence="7">
    <location>
        <begin position="544"/>
        <end position="559"/>
    </location>
</feature>
<dbReference type="GO" id="GO:0042276">
    <property type="term" value="P:error-prone translesion synthesis"/>
    <property type="evidence" value="ECO:0007669"/>
    <property type="project" value="TreeGrafter"/>
</dbReference>
<evidence type="ECO:0000256" key="6">
    <source>
        <dbReference type="ARBA" id="ARBA00023242"/>
    </source>
</evidence>
<dbReference type="Gene3D" id="3.40.1170.60">
    <property type="match status" value="1"/>
</dbReference>
<dbReference type="PROSITE" id="PS50173">
    <property type="entry name" value="UMUC"/>
    <property type="match status" value="1"/>
</dbReference>
<organism evidence="9 10">
    <name type="scientific">Prymnesium parvum</name>
    <name type="common">Toxic golden alga</name>
    <dbReference type="NCBI Taxonomy" id="97485"/>
    <lineage>
        <taxon>Eukaryota</taxon>
        <taxon>Haptista</taxon>
        <taxon>Haptophyta</taxon>
        <taxon>Prymnesiophyceae</taxon>
        <taxon>Prymnesiales</taxon>
        <taxon>Prymnesiaceae</taxon>
        <taxon>Prymnesium</taxon>
    </lineage>
</organism>
<dbReference type="InterPro" id="IPR043502">
    <property type="entry name" value="DNA/RNA_pol_sf"/>
</dbReference>
<dbReference type="GO" id="GO:0005634">
    <property type="term" value="C:nucleus"/>
    <property type="evidence" value="ECO:0007669"/>
    <property type="project" value="UniProtKB-SubCell"/>
</dbReference>
<feature type="domain" description="UmuC" evidence="8">
    <location>
        <begin position="45"/>
        <end position="252"/>
    </location>
</feature>
<evidence type="ECO:0000256" key="5">
    <source>
        <dbReference type="ARBA" id="ARBA00023204"/>
    </source>
</evidence>
<protein>
    <recommendedName>
        <fullName evidence="8">UmuC domain-containing protein</fullName>
    </recommendedName>
</protein>
<evidence type="ECO:0000256" key="1">
    <source>
        <dbReference type="ARBA" id="ARBA00004123"/>
    </source>
</evidence>
<feature type="region of interest" description="Disordered" evidence="7">
    <location>
        <begin position="530"/>
        <end position="600"/>
    </location>
</feature>
<dbReference type="Pfam" id="PF00817">
    <property type="entry name" value="IMS"/>
    <property type="match status" value="1"/>
</dbReference>
<evidence type="ECO:0000313" key="9">
    <source>
        <dbReference type="EMBL" id="KAL1524103.1"/>
    </source>
</evidence>
<evidence type="ECO:0000256" key="3">
    <source>
        <dbReference type="ARBA" id="ARBA00022723"/>
    </source>
</evidence>
<feature type="region of interest" description="Disordered" evidence="7">
    <location>
        <begin position="910"/>
        <end position="939"/>
    </location>
</feature>
<keyword evidence="10" id="KW-1185">Reference proteome</keyword>
<name>A0AB34JQ31_PRYPA</name>
<dbReference type="PANTHER" id="PTHR45873">
    <property type="entry name" value="DNA POLYMERASE ETA"/>
    <property type="match status" value="1"/>
</dbReference>